<dbReference type="Proteomes" id="UP000306477">
    <property type="component" value="Unassembled WGS sequence"/>
</dbReference>
<reference evidence="2 3" key="1">
    <citation type="journal article" date="2019" name="Indoor Air">
        <title>Impacts of indoor surface finishes on bacterial viability.</title>
        <authorList>
            <person name="Hu J."/>
            <person name="Maamar S.B."/>
            <person name="Glawe A.J."/>
            <person name="Gottel N."/>
            <person name="Gilbert J.A."/>
            <person name="Hartmann E.M."/>
        </authorList>
    </citation>
    <scope>NUCLEOTIDE SEQUENCE [LARGE SCALE GENOMIC DNA]</scope>
    <source>
        <strain evidence="2 3">AF060A6</strain>
    </source>
</reference>
<organism evidence="2 3">
    <name type="scientific">Bacillus timonensis</name>
    <dbReference type="NCBI Taxonomy" id="1033734"/>
    <lineage>
        <taxon>Bacteria</taxon>
        <taxon>Bacillati</taxon>
        <taxon>Bacillota</taxon>
        <taxon>Bacilli</taxon>
        <taxon>Bacillales</taxon>
        <taxon>Bacillaceae</taxon>
        <taxon>Bacillus</taxon>
    </lineage>
</organism>
<dbReference type="InterPro" id="IPR029016">
    <property type="entry name" value="GAF-like_dom_sf"/>
</dbReference>
<dbReference type="STRING" id="1033734.GCA_000285535_03230"/>
<protein>
    <submittedName>
        <fullName evidence="2">GAF domain-containing protein</fullName>
    </submittedName>
</protein>
<sequence>MEVIQVEIEQKLHDLCMNTSSDFSAIAHVDQGNQTIRWEYAHGYTNNRFKNMVIRPGKGLSGSVVRFGTTMILDIDTPDRQRTRLQYPIMLAENLVSAVAVPIQMNGKVGGVLLIGSRNEVKYSTEHVEHLKKVADEIAAIKK</sequence>
<gene>
    <name evidence="2" type="ORF">E1I69_10155</name>
</gene>
<dbReference type="OrthoDB" id="2360948at2"/>
<keyword evidence="3" id="KW-1185">Reference proteome</keyword>
<evidence type="ECO:0000313" key="2">
    <source>
        <dbReference type="EMBL" id="THE12746.1"/>
    </source>
</evidence>
<feature type="domain" description="GAF" evidence="1">
    <location>
        <begin position="12"/>
        <end position="140"/>
    </location>
</feature>
<evidence type="ECO:0000313" key="3">
    <source>
        <dbReference type="Proteomes" id="UP000306477"/>
    </source>
</evidence>
<dbReference type="InterPro" id="IPR003018">
    <property type="entry name" value="GAF"/>
</dbReference>
<comment type="caution">
    <text evidence="2">The sequence shown here is derived from an EMBL/GenBank/DDBJ whole genome shotgun (WGS) entry which is preliminary data.</text>
</comment>
<proteinExistence type="predicted"/>
<dbReference type="Gene3D" id="3.30.450.40">
    <property type="match status" value="1"/>
</dbReference>
<dbReference type="EMBL" id="SLUB01000014">
    <property type="protein sequence ID" value="THE12746.1"/>
    <property type="molecule type" value="Genomic_DNA"/>
</dbReference>
<dbReference type="SUPFAM" id="SSF55781">
    <property type="entry name" value="GAF domain-like"/>
    <property type="match status" value="1"/>
</dbReference>
<name>A0A4S3PTR8_9BACI</name>
<dbReference type="RefSeq" id="WP_136379496.1">
    <property type="nucleotide sequence ID" value="NZ_SLUB01000014.1"/>
</dbReference>
<evidence type="ECO:0000259" key="1">
    <source>
        <dbReference type="Pfam" id="PF13185"/>
    </source>
</evidence>
<accession>A0A4S3PTR8</accession>
<dbReference type="AlphaFoldDB" id="A0A4S3PTR8"/>
<dbReference type="Pfam" id="PF13185">
    <property type="entry name" value="GAF_2"/>
    <property type="match status" value="1"/>
</dbReference>